<protein>
    <recommendedName>
        <fullName evidence="2">Trafficking protein particle complex subunit 11 C-terminal domain-containing protein</fullName>
    </recommendedName>
</protein>
<feature type="non-terminal residue" evidence="3">
    <location>
        <position position="1"/>
    </location>
</feature>
<keyword evidence="4" id="KW-1185">Reference proteome</keyword>
<dbReference type="PaxDb" id="73239-Q7R8Q6"/>
<gene>
    <name evidence="3" type="ORF">PY07164</name>
</gene>
<reference evidence="3 4" key="1">
    <citation type="journal article" date="2002" name="Nature">
        <title>Genome sequence and comparative analysis of the model rodent malaria parasite Plasmodium yoelii yoelii.</title>
        <authorList>
            <person name="Carlton J.M."/>
            <person name="Angiuoli S.V."/>
            <person name="Suh B.B."/>
            <person name="Kooij T.W."/>
            <person name="Pertea M."/>
            <person name="Silva J.C."/>
            <person name="Ermolaeva M.D."/>
            <person name="Allen J.E."/>
            <person name="Selengut J.D."/>
            <person name="Koo H.L."/>
            <person name="Peterson J.D."/>
            <person name="Pop M."/>
            <person name="Kosack D.S."/>
            <person name="Shumway M.F."/>
            <person name="Bidwell S.L."/>
            <person name="Shallom S.J."/>
            <person name="van Aken S.E."/>
            <person name="Riedmuller S.B."/>
            <person name="Feldblyum T.V."/>
            <person name="Cho J.K."/>
            <person name="Quackenbush J."/>
            <person name="Sedegah M."/>
            <person name="Shoaibi A."/>
            <person name="Cummings L.M."/>
            <person name="Florens L."/>
            <person name="Yates J.R."/>
            <person name="Raine J.D."/>
            <person name="Sinden R.E."/>
            <person name="Harris M.A."/>
            <person name="Cunningham D.A."/>
            <person name="Preiser P.R."/>
            <person name="Bergman L.W."/>
            <person name="Vaidya A.B."/>
            <person name="van Lin L.H."/>
            <person name="Janse C.J."/>
            <person name="Waters A.P."/>
            <person name="Smith H.O."/>
            <person name="White O.R."/>
            <person name="Salzberg S.L."/>
            <person name="Venter J.C."/>
            <person name="Fraser C.M."/>
            <person name="Hoffman S.L."/>
            <person name="Gardner M.J."/>
            <person name="Carucci D.J."/>
        </authorList>
    </citation>
    <scope>NUCLEOTIDE SEQUENCE [LARGE SCALE GENOMIC DNA]</scope>
    <source>
        <strain evidence="3 4">17XNL</strain>
    </source>
</reference>
<dbReference type="Pfam" id="PF12742">
    <property type="entry name" value="Gryzun-like"/>
    <property type="match status" value="1"/>
</dbReference>
<accession>Q7R8Q6</accession>
<feature type="domain" description="Trafficking protein particle complex subunit 11 C-terminal" evidence="2">
    <location>
        <begin position="38"/>
        <end position="85"/>
    </location>
</feature>
<evidence type="ECO:0000256" key="1">
    <source>
        <dbReference type="SAM" id="Phobius"/>
    </source>
</evidence>
<name>Q7R8Q6_PLAYO</name>
<dbReference type="EMBL" id="AABL01002563">
    <property type="protein sequence ID" value="EAA19536.1"/>
    <property type="molecule type" value="Genomic_DNA"/>
</dbReference>
<dbReference type="InterPro" id="IPR025876">
    <property type="entry name" value="TRAPPC11_C"/>
</dbReference>
<feature type="transmembrane region" description="Helical" evidence="1">
    <location>
        <begin position="68"/>
        <end position="85"/>
    </location>
</feature>
<dbReference type="InParanoid" id="Q7R8Q6"/>
<keyword evidence="1" id="KW-1133">Transmembrane helix</keyword>
<evidence type="ECO:0000313" key="4">
    <source>
        <dbReference type="Proteomes" id="UP000008553"/>
    </source>
</evidence>
<organism evidence="3 4">
    <name type="scientific">Plasmodium yoelii yoelii</name>
    <dbReference type="NCBI Taxonomy" id="73239"/>
    <lineage>
        <taxon>Eukaryota</taxon>
        <taxon>Sar</taxon>
        <taxon>Alveolata</taxon>
        <taxon>Apicomplexa</taxon>
        <taxon>Aconoidasida</taxon>
        <taxon>Haemosporida</taxon>
        <taxon>Plasmodiidae</taxon>
        <taxon>Plasmodium</taxon>
        <taxon>Plasmodium (Vinckeia)</taxon>
    </lineage>
</organism>
<evidence type="ECO:0000313" key="3">
    <source>
        <dbReference type="EMBL" id="EAA19536.1"/>
    </source>
</evidence>
<dbReference type="Proteomes" id="UP000008553">
    <property type="component" value="Unassembled WGS sequence"/>
</dbReference>
<comment type="caution">
    <text evidence="3">The sequence shown here is derived from an EMBL/GenBank/DDBJ whole genome shotgun (WGS) entry which is preliminary data.</text>
</comment>
<dbReference type="AlphaFoldDB" id="Q7R8Q6"/>
<keyword evidence="1" id="KW-0812">Transmembrane</keyword>
<dbReference type="STRING" id="73239.Q7R8Q6"/>
<sequence length="108" mass="12807">YTSYKTDSDDNSLYSSEDLENINFDENNSDSNIIYNNLEKKRNKKYIVNGVKMMKSILLPYQTFRLKWSFVAFTYGFLKLPNILIQRKNKIKNNINVFSSENIELFVI</sequence>
<proteinExistence type="predicted"/>
<evidence type="ECO:0000259" key="2">
    <source>
        <dbReference type="Pfam" id="PF12742"/>
    </source>
</evidence>
<keyword evidence="1" id="KW-0472">Membrane</keyword>